<dbReference type="RefSeq" id="WP_135651504.1">
    <property type="nucleotide sequence ID" value="NZ_RQGF01000043.1"/>
</dbReference>
<name>A0A4V6QM40_9LEPT</name>
<sequence length="185" mass="20963">MMENEVVNLFKTYQETSEYNLLVSFKGRLSQEVLTELGSMIRTSLSTESKIKKIFAVFIELAQNMLHYSAERKINEEQKDAGVGILIVRENSVGYHVASGNLVLNEKTEFLTERIQKINSMSKDELKSFYQQQLRSERPEDSKGAGVGLIDIARKSDGPLVFRFDGLDGGKLSFFTISAFFTKEN</sequence>
<organism evidence="1 2">
    <name type="scientific">Leptospira sarikeiensis</name>
    <dbReference type="NCBI Taxonomy" id="2484943"/>
    <lineage>
        <taxon>Bacteria</taxon>
        <taxon>Pseudomonadati</taxon>
        <taxon>Spirochaetota</taxon>
        <taxon>Spirochaetia</taxon>
        <taxon>Leptospirales</taxon>
        <taxon>Leptospiraceae</taxon>
        <taxon>Leptospira</taxon>
    </lineage>
</organism>
<dbReference type="OrthoDB" id="5365713at2"/>
<evidence type="ECO:0000313" key="1">
    <source>
        <dbReference type="EMBL" id="TGL57606.1"/>
    </source>
</evidence>
<proteinExistence type="predicted"/>
<dbReference type="InterPro" id="IPR046239">
    <property type="entry name" value="DUF6272"/>
</dbReference>
<keyword evidence="2" id="KW-1185">Reference proteome</keyword>
<dbReference type="EMBL" id="RQGF01000043">
    <property type="protein sequence ID" value="TGL57606.1"/>
    <property type="molecule type" value="Genomic_DNA"/>
</dbReference>
<accession>A0A4V6QM40</accession>
<gene>
    <name evidence="1" type="ORF">EHQ64_19610</name>
</gene>
<comment type="caution">
    <text evidence="1">The sequence shown here is derived from an EMBL/GenBank/DDBJ whole genome shotgun (WGS) entry which is preliminary data.</text>
</comment>
<dbReference type="Proteomes" id="UP000297762">
    <property type="component" value="Unassembled WGS sequence"/>
</dbReference>
<protein>
    <submittedName>
        <fullName evidence="1">Uncharacterized protein</fullName>
    </submittedName>
</protein>
<reference evidence="1" key="1">
    <citation type="journal article" date="2019" name="PLoS Negl. Trop. Dis.">
        <title>Revisiting the worldwide diversity of Leptospira species in the environment.</title>
        <authorList>
            <person name="Vincent A.T."/>
            <person name="Schiettekatte O."/>
            <person name="Bourhy P."/>
            <person name="Veyrier F.J."/>
            <person name="Picardeau M."/>
        </authorList>
    </citation>
    <scope>NUCLEOTIDE SEQUENCE [LARGE SCALE GENOMIC DNA]</scope>
    <source>
        <strain evidence="1">201702455</strain>
    </source>
</reference>
<evidence type="ECO:0000313" key="2">
    <source>
        <dbReference type="Proteomes" id="UP000297762"/>
    </source>
</evidence>
<dbReference type="Pfam" id="PF19788">
    <property type="entry name" value="DUF6272"/>
    <property type="match status" value="1"/>
</dbReference>
<dbReference type="AlphaFoldDB" id="A0A4V6QM40"/>
<dbReference type="NCBIfam" id="NF038262">
    <property type="entry name" value="SiaB_fam_kinase"/>
    <property type="match status" value="1"/>
</dbReference>